<dbReference type="EMBL" id="WEKT01000007">
    <property type="protein sequence ID" value="MZI92745.1"/>
    <property type="molecule type" value="Genomic_DNA"/>
</dbReference>
<proteinExistence type="predicted"/>
<dbReference type="SMART" id="SM00895">
    <property type="entry name" value="FCD"/>
    <property type="match status" value="1"/>
</dbReference>
<comment type="caution">
    <text evidence="5">The sequence shown here is derived from an EMBL/GenBank/DDBJ whole genome shotgun (WGS) entry which is preliminary data.</text>
</comment>
<reference evidence="5 6" key="1">
    <citation type="submission" date="2019-10" db="EMBL/GenBank/DDBJ databases">
        <title>Vibrio sp. nov. isolated from a shrimp pond.</title>
        <authorList>
            <person name="Gomez-Gil B."/>
            <person name="Enciso-Ibarra J."/>
            <person name="Enciso-Ibarra K."/>
            <person name="Bolan-Mejia C."/>
        </authorList>
    </citation>
    <scope>NUCLEOTIDE SEQUENCE [LARGE SCALE GENOMIC DNA]</scope>
    <source>
        <strain evidence="5 6">CAIM 722</strain>
    </source>
</reference>
<evidence type="ECO:0000256" key="1">
    <source>
        <dbReference type="ARBA" id="ARBA00023015"/>
    </source>
</evidence>
<gene>
    <name evidence="5" type="ORF">F9817_06005</name>
</gene>
<name>A0A7X4LIU7_9VIBR</name>
<sequence>MNKQLVPGDCLPSERDLQNQFGTGRGVIREAITALKQKGLIEVKKGQKGGAYIKQIDVANISDSLALFLQQKGMSIFDVAEFRETIDQTMGQLAMVRATPEQQQHLTDTVTRLEMVAKELKPDTAQLAELDRELNILLAEMSHNPIFLWVMRALQQGFSSRDNNLYHDPEFRDKTVRNWRTTSIHLIEQHPIKLQASISRHYELLQACLDKSQA</sequence>
<dbReference type="InterPro" id="IPR000524">
    <property type="entry name" value="Tscrpt_reg_HTH_GntR"/>
</dbReference>
<evidence type="ECO:0000313" key="6">
    <source>
        <dbReference type="Proteomes" id="UP000462621"/>
    </source>
</evidence>
<keyword evidence="1" id="KW-0805">Transcription regulation</keyword>
<dbReference type="Proteomes" id="UP000462621">
    <property type="component" value="Unassembled WGS sequence"/>
</dbReference>
<dbReference type="GO" id="GO:0003700">
    <property type="term" value="F:DNA-binding transcription factor activity"/>
    <property type="evidence" value="ECO:0007669"/>
    <property type="project" value="InterPro"/>
</dbReference>
<feature type="domain" description="HTH gntR-type" evidence="4">
    <location>
        <begin position="1"/>
        <end position="56"/>
    </location>
</feature>
<protein>
    <submittedName>
        <fullName evidence="5">GntR family transcriptional regulator</fullName>
    </submittedName>
</protein>
<dbReference type="InterPro" id="IPR008920">
    <property type="entry name" value="TF_FadR/GntR_C"/>
</dbReference>
<keyword evidence="6" id="KW-1185">Reference proteome</keyword>
<dbReference type="Pfam" id="PF07729">
    <property type="entry name" value="FCD"/>
    <property type="match status" value="1"/>
</dbReference>
<dbReference type="GO" id="GO:0003677">
    <property type="term" value="F:DNA binding"/>
    <property type="evidence" value="ECO:0007669"/>
    <property type="project" value="UniProtKB-KW"/>
</dbReference>
<dbReference type="Gene3D" id="1.10.10.10">
    <property type="entry name" value="Winged helix-like DNA-binding domain superfamily/Winged helix DNA-binding domain"/>
    <property type="match status" value="1"/>
</dbReference>
<evidence type="ECO:0000256" key="3">
    <source>
        <dbReference type="ARBA" id="ARBA00023163"/>
    </source>
</evidence>
<dbReference type="PANTHER" id="PTHR43537:SF5">
    <property type="entry name" value="UXU OPERON TRANSCRIPTIONAL REGULATOR"/>
    <property type="match status" value="1"/>
</dbReference>
<dbReference type="AlphaFoldDB" id="A0A7X4LIU7"/>
<dbReference type="PANTHER" id="PTHR43537">
    <property type="entry name" value="TRANSCRIPTIONAL REGULATOR, GNTR FAMILY"/>
    <property type="match status" value="1"/>
</dbReference>
<evidence type="ECO:0000256" key="2">
    <source>
        <dbReference type="ARBA" id="ARBA00023125"/>
    </source>
</evidence>
<evidence type="ECO:0000259" key="4">
    <source>
        <dbReference type="PROSITE" id="PS50949"/>
    </source>
</evidence>
<dbReference type="InterPro" id="IPR036388">
    <property type="entry name" value="WH-like_DNA-bd_sf"/>
</dbReference>
<dbReference type="SUPFAM" id="SSF48008">
    <property type="entry name" value="GntR ligand-binding domain-like"/>
    <property type="match status" value="1"/>
</dbReference>
<keyword evidence="2" id="KW-0238">DNA-binding</keyword>
<keyword evidence="3" id="KW-0804">Transcription</keyword>
<dbReference type="SUPFAM" id="SSF46785">
    <property type="entry name" value="Winged helix' DNA-binding domain"/>
    <property type="match status" value="1"/>
</dbReference>
<organism evidence="5 6">
    <name type="scientific">Vibrio eleionomae</name>
    <dbReference type="NCBI Taxonomy" id="2653505"/>
    <lineage>
        <taxon>Bacteria</taxon>
        <taxon>Pseudomonadati</taxon>
        <taxon>Pseudomonadota</taxon>
        <taxon>Gammaproteobacteria</taxon>
        <taxon>Vibrionales</taxon>
        <taxon>Vibrionaceae</taxon>
        <taxon>Vibrio</taxon>
    </lineage>
</organism>
<dbReference type="PRINTS" id="PR00035">
    <property type="entry name" value="HTHGNTR"/>
</dbReference>
<dbReference type="Pfam" id="PF00392">
    <property type="entry name" value="GntR"/>
    <property type="match status" value="1"/>
</dbReference>
<dbReference type="SMART" id="SM00345">
    <property type="entry name" value="HTH_GNTR"/>
    <property type="match status" value="1"/>
</dbReference>
<evidence type="ECO:0000313" key="5">
    <source>
        <dbReference type="EMBL" id="MZI92745.1"/>
    </source>
</evidence>
<dbReference type="InterPro" id="IPR036390">
    <property type="entry name" value="WH_DNA-bd_sf"/>
</dbReference>
<dbReference type="InterPro" id="IPR011711">
    <property type="entry name" value="GntR_C"/>
</dbReference>
<dbReference type="PROSITE" id="PS50949">
    <property type="entry name" value="HTH_GNTR"/>
    <property type="match status" value="1"/>
</dbReference>
<dbReference type="Gene3D" id="1.20.120.530">
    <property type="entry name" value="GntR ligand-binding domain-like"/>
    <property type="match status" value="1"/>
</dbReference>
<accession>A0A7X4LIU7</accession>